<evidence type="ECO:0000313" key="2">
    <source>
        <dbReference type="Proteomes" id="UP000027463"/>
    </source>
</evidence>
<sequence>MYSTNEQVFDMIDTEDASKLTVGVVNGYSLEVYARKAKFDVMIANSEKALVNLLNSNRIDAALTFRPPMDYYLLNGDEDGLPDVERIRTKVISTSSHYSCISRKTEAPEIILDHLNAGLKTIRQSGFFDSILAKYRTGPNTSDAPQEQN</sequence>
<dbReference type="EMBL" id="AUNC01000001">
    <property type="protein sequence ID" value="KEO59790.1"/>
    <property type="molecule type" value="Genomic_DNA"/>
</dbReference>
<reference evidence="1 2" key="1">
    <citation type="submission" date="2013-07" db="EMBL/GenBank/DDBJ databases">
        <title>Thalassospira permensis NBRC 106175 Genome Sequencing.</title>
        <authorList>
            <person name="Lai Q."/>
            <person name="Shao Z."/>
        </authorList>
    </citation>
    <scope>NUCLEOTIDE SEQUENCE [LARGE SCALE GENOMIC DNA]</scope>
    <source>
        <strain evidence="1 2">NBRC 106175</strain>
    </source>
</reference>
<evidence type="ECO:0008006" key="3">
    <source>
        <dbReference type="Google" id="ProtNLM"/>
    </source>
</evidence>
<keyword evidence="2" id="KW-1185">Reference proteome</keyword>
<dbReference type="Proteomes" id="UP000027463">
    <property type="component" value="Unassembled WGS sequence"/>
</dbReference>
<comment type="caution">
    <text evidence="1">The sequence shown here is derived from an EMBL/GenBank/DDBJ whole genome shotgun (WGS) entry which is preliminary data.</text>
</comment>
<proteinExistence type="predicted"/>
<evidence type="ECO:0000313" key="1">
    <source>
        <dbReference type="EMBL" id="KEO59790.1"/>
    </source>
</evidence>
<dbReference type="Gene3D" id="3.40.190.10">
    <property type="entry name" value="Periplasmic binding protein-like II"/>
    <property type="match status" value="2"/>
</dbReference>
<protein>
    <recommendedName>
        <fullName evidence="3">Solute-binding protein family 3/N-terminal domain-containing protein</fullName>
    </recommendedName>
</protein>
<dbReference type="SUPFAM" id="SSF53850">
    <property type="entry name" value="Periplasmic binding protein-like II"/>
    <property type="match status" value="1"/>
</dbReference>
<accession>A0ABR4TUH4</accession>
<gene>
    <name evidence="1" type="ORF">SMB34_02025</name>
</gene>
<name>A0ABR4TUH4_9PROT</name>
<organism evidence="1 2">
    <name type="scientific">Thalassospira permensis NBRC 106175</name>
    <dbReference type="NCBI Taxonomy" id="1353532"/>
    <lineage>
        <taxon>Bacteria</taxon>
        <taxon>Pseudomonadati</taxon>
        <taxon>Pseudomonadota</taxon>
        <taxon>Alphaproteobacteria</taxon>
        <taxon>Rhodospirillales</taxon>
        <taxon>Thalassospiraceae</taxon>
        <taxon>Thalassospira</taxon>
    </lineage>
</organism>